<keyword evidence="2" id="KW-1185">Reference proteome</keyword>
<dbReference type="InterPro" id="IPR036388">
    <property type="entry name" value="WH-like_DNA-bd_sf"/>
</dbReference>
<dbReference type="RefSeq" id="WP_161838296.1">
    <property type="nucleotide sequence ID" value="NZ_CP048000.1"/>
</dbReference>
<dbReference type="Gene3D" id="1.10.10.10">
    <property type="entry name" value="Winged helix-like DNA-binding domain superfamily/Winged helix DNA-binding domain"/>
    <property type="match status" value="1"/>
</dbReference>
<organism evidence="1 2">
    <name type="scientific">Anaerocolumna sedimenticola</name>
    <dbReference type="NCBI Taxonomy" id="2696063"/>
    <lineage>
        <taxon>Bacteria</taxon>
        <taxon>Bacillati</taxon>
        <taxon>Bacillota</taxon>
        <taxon>Clostridia</taxon>
        <taxon>Lachnospirales</taxon>
        <taxon>Lachnospiraceae</taxon>
        <taxon>Anaerocolumna</taxon>
    </lineage>
</organism>
<evidence type="ECO:0000313" key="2">
    <source>
        <dbReference type="Proteomes" id="UP000464314"/>
    </source>
</evidence>
<evidence type="ECO:0000313" key="1">
    <source>
        <dbReference type="EMBL" id="QHQ61471.1"/>
    </source>
</evidence>
<sequence length="158" mass="18345">MKNQQRHIEINEQQIPVTEESYRAYKRPAWAERKRREREKRCVISNGKGGTKRCTGDCSKCDKQRTGSVLSLDKFTEEGFDVADTIDIAELVADKLLLEELYIALEELDPDNRRIVELFSIGKSEREIANDIGLSQKAINKRKTKLFAQLRERLKDFI</sequence>
<dbReference type="EMBL" id="CP048000">
    <property type="protein sequence ID" value="QHQ61471.1"/>
    <property type="molecule type" value="Genomic_DNA"/>
</dbReference>
<gene>
    <name evidence="1" type="ORF">Ana3638_12355</name>
</gene>
<dbReference type="SUPFAM" id="SSF88659">
    <property type="entry name" value="Sigma3 and sigma4 domains of RNA polymerase sigma factors"/>
    <property type="match status" value="1"/>
</dbReference>
<dbReference type="Proteomes" id="UP000464314">
    <property type="component" value="Chromosome"/>
</dbReference>
<accession>A0A6P1TNK4</accession>
<proteinExistence type="predicted"/>
<dbReference type="InterPro" id="IPR013324">
    <property type="entry name" value="RNA_pol_sigma_r3/r4-like"/>
</dbReference>
<dbReference type="KEGG" id="anr:Ana3638_12355"/>
<protein>
    <submittedName>
        <fullName evidence="1">Sigma-70 family RNA polymerase sigma factor</fullName>
    </submittedName>
</protein>
<reference evidence="1 2" key="1">
    <citation type="submission" date="2020-01" db="EMBL/GenBank/DDBJ databases">
        <title>Genome analysis of Anaerocolumna sp. CBA3638.</title>
        <authorList>
            <person name="Kim J."/>
            <person name="Roh S.W."/>
        </authorList>
    </citation>
    <scope>NUCLEOTIDE SEQUENCE [LARGE SCALE GENOMIC DNA]</scope>
    <source>
        <strain evidence="1 2">CBA3638</strain>
    </source>
</reference>
<dbReference type="AlphaFoldDB" id="A0A6P1TNK4"/>
<name>A0A6P1TNK4_9FIRM</name>